<keyword evidence="1" id="KW-0808">Transferase</keyword>
<evidence type="ECO:0000313" key="2">
    <source>
        <dbReference type="Proteomes" id="UP000569005"/>
    </source>
</evidence>
<proteinExistence type="predicted"/>
<evidence type="ECO:0000313" key="1">
    <source>
        <dbReference type="EMBL" id="MBB5341183.1"/>
    </source>
</evidence>
<name>A0ACC5P2W4_9BACT</name>
<protein>
    <submittedName>
        <fullName evidence="1">SAM-dependent methyltransferase</fullName>
    </submittedName>
</protein>
<gene>
    <name evidence="1" type="ORF">HDF13_003516</name>
</gene>
<organism evidence="1 2">
    <name type="scientific">Tunturiibacter gelidiferens</name>
    <dbReference type="NCBI Taxonomy" id="3069689"/>
    <lineage>
        <taxon>Bacteria</taxon>
        <taxon>Pseudomonadati</taxon>
        <taxon>Acidobacteriota</taxon>
        <taxon>Terriglobia</taxon>
        <taxon>Terriglobales</taxon>
        <taxon>Acidobacteriaceae</taxon>
        <taxon>Tunturiibacter</taxon>
    </lineage>
</organism>
<keyword evidence="2" id="KW-1185">Reference proteome</keyword>
<keyword evidence="1" id="KW-0489">Methyltransferase</keyword>
<dbReference type="Proteomes" id="UP000569005">
    <property type="component" value="Unassembled WGS sequence"/>
</dbReference>
<dbReference type="EMBL" id="JACHEA010000001">
    <property type="protein sequence ID" value="MBB5341183.1"/>
    <property type="molecule type" value="Genomic_DNA"/>
</dbReference>
<comment type="caution">
    <text evidence="1">The sequence shown here is derived from an EMBL/GenBank/DDBJ whole genome shotgun (WGS) entry which is preliminary data.</text>
</comment>
<accession>A0ACC5P2W4</accession>
<sequence>MPTTSITSPEISSQEILDALSSEDIAVASLPAFPSPAFAGGLDFSQRANLIELMDLPCPYEELRACLHDIARVNRLTFAPRPTLRWLEGLVAAHPSAAPLRVVDVGCGYGDTLRMIDRWAARRGVRVTLTGIDLNPNAIRAAREATPSSQQIEWLVGDALADHTQGPIDVVICSLLTHHLTNSQIVLFLRWMEQTARRGWFIDDLHRKPVPYHLFRLWARFANWHPFVKNDGPVSIRRSFVVEDWQRLCAAAEVAAKTVSITEHRPARLCVGRVK</sequence>
<reference evidence="1" key="1">
    <citation type="submission" date="2020-08" db="EMBL/GenBank/DDBJ databases">
        <title>Genomic Encyclopedia of Type Strains, Phase IV (KMG-V): Genome sequencing to study the core and pangenomes of soil and plant-associated prokaryotes.</title>
        <authorList>
            <person name="Whitman W."/>
        </authorList>
    </citation>
    <scope>NUCLEOTIDE SEQUENCE</scope>
    <source>
        <strain evidence="1">M8UP15</strain>
    </source>
</reference>